<evidence type="ECO:0000313" key="2">
    <source>
        <dbReference type="EMBL" id="MDH8679264.1"/>
    </source>
</evidence>
<accession>A0ABT6NFP6</accession>
<dbReference type="EMBL" id="JARYZI010000010">
    <property type="protein sequence ID" value="MDH8679264.1"/>
    <property type="molecule type" value="Genomic_DNA"/>
</dbReference>
<dbReference type="Pfam" id="PF14286">
    <property type="entry name" value="DHHW"/>
    <property type="match status" value="1"/>
</dbReference>
<comment type="caution">
    <text evidence="2">The sequence shown here is derived from an EMBL/GenBank/DDBJ whole genome shotgun (WGS) entry which is preliminary data.</text>
</comment>
<dbReference type="Proteomes" id="UP001158045">
    <property type="component" value="Unassembled WGS sequence"/>
</dbReference>
<keyword evidence="1" id="KW-0812">Transmembrane</keyword>
<organism evidence="2 3">
    <name type="scientific">Fusibacter bizertensis</name>
    <dbReference type="NCBI Taxonomy" id="1488331"/>
    <lineage>
        <taxon>Bacteria</taxon>
        <taxon>Bacillati</taxon>
        <taxon>Bacillota</taxon>
        <taxon>Clostridia</taxon>
        <taxon>Eubacteriales</taxon>
        <taxon>Eubacteriales Family XII. Incertae Sedis</taxon>
        <taxon>Fusibacter</taxon>
    </lineage>
</organism>
<dbReference type="RefSeq" id="WP_281095157.1">
    <property type="nucleotide sequence ID" value="NZ_JARYZI010000010.1"/>
</dbReference>
<dbReference type="InterPro" id="IPR025945">
    <property type="entry name" value="DHHW"/>
</dbReference>
<sequence length="428" mass="48222">MSHKVNSIIFVILLLCIGVLNTLYHTDDAVSELENKELQLFPELSFEAVFEDQLTYKIDRFISDQFILRTPLIKLSGSISALSGFKSDITISVAKDNMIASFVEESTSGRAESTEITETTEENADQQTYEFGDIDVNYVVFDDRAFAAFDENIPAELEYTDAIKGLSKRFETVNFSVLLTPTQVAFLDKSYASLTDDQVASLERFEGYFASDVTYVNAYHKLKENYSEDLFFRTDHHWNGLGAYYGYLSYCEAKAIKPILRKDMVYTEIKGFLGSVYKLMNNQNLGKHPDKIMIYTPKINVSMDRYKVVKGKTVVSVPDIPYMASEALMGDKVSYKAFLGGDCAMTVIHNLDDTTLPKLLVVKDSYGNALVPYLAGNYSEIYAVDPRHYAGDLSELLIEKEIEEVLFVNSANITRSTGYADLILKAFN</sequence>
<gene>
    <name evidence="2" type="ORF">QE109_13990</name>
</gene>
<evidence type="ECO:0000256" key="1">
    <source>
        <dbReference type="SAM" id="Phobius"/>
    </source>
</evidence>
<reference evidence="2 3" key="1">
    <citation type="submission" date="2023-04" db="EMBL/GenBank/DDBJ databases">
        <title>Fusibacter bizertensis strain WBS, isolated from littoral bottom sediments of the Arctic seas - biochemical and genomic analysis.</title>
        <authorList>
            <person name="Brioukhanov A.L."/>
        </authorList>
    </citation>
    <scope>NUCLEOTIDE SEQUENCE [LARGE SCALE GENOMIC DNA]</scope>
    <source>
        <strain evidence="2 3">WBS</strain>
    </source>
</reference>
<keyword evidence="1" id="KW-0472">Membrane</keyword>
<feature type="transmembrane region" description="Helical" evidence="1">
    <location>
        <begin position="7"/>
        <end position="24"/>
    </location>
</feature>
<proteinExistence type="predicted"/>
<evidence type="ECO:0000313" key="3">
    <source>
        <dbReference type="Proteomes" id="UP001158045"/>
    </source>
</evidence>
<keyword evidence="1" id="KW-1133">Transmembrane helix</keyword>
<protein>
    <submittedName>
        <fullName evidence="2">DHHW family protein</fullName>
    </submittedName>
</protein>
<keyword evidence="3" id="KW-1185">Reference proteome</keyword>
<name>A0ABT6NFP6_9FIRM</name>